<dbReference type="InterPro" id="IPR009351">
    <property type="entry name" value="AlkZ-like"/>
</dbReference>
<evidence type="ECO:0000313" key="2">
    <source>
        <dbReference type="Proteomes" id="UP001139168"/>
    </source>
</evidence>
<dbReference type="GO" id="GO:0003677">
    <property type="term" value="F:DNA binding"/>
    <property type="evidence" value="ECO:0007669"/>
    <property type="project" value="UniProtKB-KW"/>
</dbReference>
<dbReference type="RefSeq" id="WP_227890988.1">
    <property type="nucleotide sequence ID" value="NZ_JAJFZQ010000005.1"/>
</dbReference>
<keyword evidence="1" id="KW-0238">DNA-binding</keyword>
<name>A0ABS8GHU9_9MICC</name>
<comment type="caution">
    <text evidence="1">The sequence shown here is derived from an EMBL/GenBank/DDBJ whole genome shotgun (WGS) entry which is preliminary data.</text>
</comment>
<dbReference type="PANTHER" id="PTHR38479">
    <property type="entry name" value="LMO0824 PROTEIN"/>
    <property type="match status" value="1"/>
</dbReference>
<accession>A0ABS8GHU9</accession>
<dbReference type="Proteomes" id="UP001139168">
    <property type="component" value="Unassembled WGS sequence"/>
</dbReference>
<organism evidence="1 2">
    <name type="scientific">Arthrobacter gengyunqii</name>
    <dbReference type="NCBI Taxonomy" id="2886940"/>
    <lineage>
        <taxon>Bacteria</taxon>
        <taxon>Bacillati</taxon>
        <taxon>Actinomycetota</taxon>
        <taxon>Actinomycetes</taxon>
        <taxon>Micrococcales</taxon>
        <taxon>Micrococcaceae</taxon>
        <taxon>Arthrobacter</taxon>
    </lineage>
</organism>
<proteinExistence type="predicted"/>
<dbReference type="PANTHER" id="PTHR38479:SF2">
    <property type="entry name" value="WINGED HELIX DNA-BINDING DOMAIN-CONTAINING PROTEIN"/>
    <property type="match status" value="1"/>
</dbReference>
<keyword evidence="2" id="KW-1185">Reference proteome</keyword>
<reference evidence="1" key="1">
    <citation type="submission" date="2021-10" db="EMBL/GenBank/DDBJ databases">
        <title>Novel species in genus Arthrobacter.</title>
        <authorList>
            <person name="Liu Y."/>
        </authorList>
    </citation>
    <scope>NUCLEOTIDE SEQUENCE</scope>
    <source>
        <strain evidence="1">Zg-Y786</strain>
    </source>
</reference>
<gene>
    <name evidence="1" type="ORF">LJ752_09025</name>
</gene>
<evidence type="ECO:0000313" key="1">
    <source>
        <dbReference type="EMBL" id="MCC3266185.1"/>
    </source>
</evidence>
<sequence length="350" mass="37548">MVIQFSGEDARRIRWRSQLLGGSDLLPADVVNRAVALQGQDLPAVLRAVALRSRPGTTVPDVRAAFDGGVLVRSWPMRGTLFVTTPEHLAALLFFTAERVHRATARNREELGLDDRTVAHARDVLLEALEKHPLSRAEALSLWDAAGIGTAGGPGYRLLLHLAVAGHVHWGAFHPDRPEQLLTLAPGLVPADPEAALAQIVRGFVLARGPVTEADLAWWTKLPRTVLRRAAATVEDLTTVEVGGVPAWIIGAPPPAEPTGAVLLPGFDEWILGYADRSLTAGPAMLEAIVPGRNGVFRPVVVVDGVTVGTWRLPRTTSRAKSEPVVELLERVPAAARRAIDQAVAAWPHG</sequence>
<protein>
    <submittedName>
        <fullName evidence="1">Winged helix DNA-binding domain-containing protein</fullName>
    </submittedName>
</protein>
<dbReference type="EMBL" id="JAJFZQ010000005">
    <property type="protein sequence ID" value="MCC3266185.1"/>
    <property type="molecule type" value="Genomic_DNA"/>
</dbReference>
<dbReference type="Pfam" id="PF06224">
    <property type="entry name" value="AlkZ-like"/>
    <property type="match status" value="1"/>
</dbReference>